<proteinExistence type="predicted"/>
<evidence type="ECO:0000256" key="1">
    <source>
        <dbReference type="SAM" id="MobiDB-lite"/>
    </source>
</evidence>
<reference evidence="2 3" key="1">
    <citation type="submission" date="2017-07" db="EMBL/GenBank/DDBJ databases">
        <authorList>
            <person name="Talla V."/>
            <person name="Backstrom N."/>
        </authorList>
    </citation>
    <scope>NUCLEOTIDE SEQUENCE [LARGE SCALE GENOMIC DNA]</scope>
</reference>
<sequence length="1032" mass="118739">MISQPKNRVQAIKSKFENLQSETEPFVRKPVVQLNKQHLQETFITDSSNKENNKTELQTDALVTKTCLLQEDWTPEPNTSYLYSKHDIKSICDTKKSLSRQTSDPGKKLHRSHAFRCDRSQIQGPKRHGSCNGRSESSDFSLKRGERKLSKDRLKQLGDFIENKMSKDNLLATPVVVGEVLEAKQDSVPDSDVPQHILDQYAKVNKTKKTDKQDSMTDSGVSSETENTEEEKNKIKNLISQYEKPEIEVKYSNLPFMDDLCGSSETMKLEKKNPHLVLTDTLKKALKQPLPPGPPPKKPPRTFAPAIPEVIEKPKKDTKKMLEKLEQVLQKREAQNQPDKNIYDIAETNLSTDKKEVHYLCTEILDITQRTLSNQPKDQFSKCLNSLNCAIMTTNSTLSLPYTRLSENPKCCSNENLLSTFQSNPNLEMSVKCVKCRSNDEESGFKCHLDCVCKSLNSVFYVKEHIYDVPIVESKSDYGVLNLKGSTSRSMENIKNEIVEEKIYDEPCEESRPASPEEKSEFQRLRANFELVPEKPAVSKKPLVKVWKSTENVSLEFESAKQSVAKKFATERKRSKKMDRLTRSLTEKRKNYVRRVSSRVAYLEPKNSRSLRYRHQTSICSYRSEVVDNPYCTFRSWKSFRTSQSNLAKKMDDAVDANLSVDSEDVGDNVSVHEKAGCVDIELPFVPRERGLFNVCLLVGLNYMSGQAYVKSVFPSQVQVPPHIENLIFPETLSPGSLGEWTAEKTAHYCRRVLPEGATTCLPLCYCLIGKYRSPGFYYKLFETDFPNSGEQITITYNRTEKREKIRNSPNSEVSRSRTMPRSDCSINIRVRRELETDSEVEREKSEEREIQVKRESLEKHVLPDFYDLENNNAPKRVMISLGNTNYKTLKTSLQMETNKQKDGQDTKTRNVMISEAFLRFFVDILGDFWRFFEEREMKDGDLGRNGVVFDNQYFLEWFTETAMFTHFIQNMAVAKNESDLVDTPLPSYYELFKQRVQSRTKMNSKSGDKNYKSAVNKKVRMLKNKLRDLVA</sequence>
<dbReference type="AlphaFoldDB" id="A0A5E4Q611"/>
<evidence type="ECO:0000313" key="3">
    <source>
        <dbReference type="Proteomes" id="UP000324832"/>
    </source>
</evidence>
<protein>
    <submittedName>
        <fullName evidence="2">Uncharacterized protein</fullName>
    </submittedName>
</protein>
<evidence type="ECO:0000313" key="2">
    <source>
        <dbReference type="EMBL" id="VVC92791.1"/>
    </source>
</evidence>
<organism evidence="2 3">
    <name type="scientific">Leptidea sinapis</name>
    <dbReference type="NCBI Taxonomy" id="189913"/>
    <lineage>
        <taxon>Eukaryota</taxon>
        <taxon>Metazoa</taxon>
        <taxon>Ecdysozoa</taxon>
        <taxon>Arthropoda</taxon>
        <taxon>Hexapoda</taxon>
        <taxon>Insecta</taxon>
        <taxon>Pterygota</taxon>
        <taxon>Neoptera</taxon>
        <taxon>Endopterygota</taxon>
        <taxon>Lepidoptera</taxon>
        <taxon>Glossata</taxon>
        <taxon>Ditrysia</taxon>
        <taxon>Papilionoidea</taxon>
        <taxon>Pieridae</taxon>
        <taxon>Dismorphiinae</taxon>
        <taxon>Leptidea</taxon>
    </lineage>
</organism>
<name>A0A5E4Q611_9NEOP</name>
<dbReference type="Proteomes" id="UP000324832">
    <property type="component" value="Unassembled WGS sequence"/>
</dbReference>
<accession>A0A5E4Q611</accession>
<keyword evidence="3" id="KW-1185">Reference proteome</keyword>
<gene>
    <name evidence="2" type="ORF">LSINAPIS_LOCUS5148</name>
</gene>
<feature type="region of interest" description="Disordered" evidence="1">
    <location>
        <begin position="206"/>
        <end position="232"/>
    </location>
</feature>
<dbReference type="Gene3D" id="3.30.450.200">
    <property type="match status" value="1"/>
</dbReference>
<feature type="region of interest" description="Disordered" evidence="1">
    <location>
        <begin position="119"/>
        <end position="147"/>
    </location>
</feature>
<dbReference type="EMBL" id="FZQP02001415">
    <property type="protein sequence ID" value="VVC92791.1"/>
    <property type="molecule type" value="Genomic_DNA"/>
</dbReference>